<gene>
    <name evidence="1" type="ordered locus">CJA_2799</name>
</gene>
<dbReference type="EMBL" id="CP000934">
    <property type="protein sequence ID" value="ACE83409.1"/>
    <property type="molecule type" value="Genomic_DNA"/>
</dbReference>
<dbReference type="HOGENOM" id="CLU_3372809_0_0_6"/>
<sequence>MEVSCTTAKAGIIEAVVSDKTAWMEDCAIFTSVT</sequence>
<organism evidence="1 2">
    <name type="scientific">Cellvibrio japonicus (strain Ueda107)</name>
    <name type="common">Pseudomonas fluorescens subsp. cellulosa</name>
    <dbReference type="NCBI Taxonomy" id="498211"/>
    <lineage>
        <taxon>Bacteria</taxon>
        <taxon>Pseudomonadati</taxon>
        <taxon>Pseudomonadota</taxon>
        <taxon>Gammaproteobacteria</taxon>
        <taxon>Cellvibrionales</taxon>
        <taxon>Cellvibrionaceae</taxon>
        <taxon>Cellvibrio</taxon>
    </lineage>
</organism>
<name>B3PBY8_CELJU</name>
<dbReference type="Proteomes" id="UP000001036">
    <property type="component" value="Chromosome"/>
</dbReference>
<proteinExistence type="predicted"/>
<keyword evidence="2" id="KW-1185">Reference proteome</keyword>
<dbReference type="STRING" id="498211.CJA_2799"/>
<dbReference type="KEGG" id="cja:CJA_2799"/>
<accession>B3PBY8</accession>
<evidence type="ECO:0000313" key="2">
    <source>
        <dbReference type="Proteomes" id="UP000001036"/>
    </source>
</evidence>
<reference evidence="1 2" key="1">
    <citation type="journal article" date="2008" name="J. Bacteriol.">
        <title>Insights into plant cell wall degradation from the genome sequence of the soil bacterium Cellvibrio japonicus.</title>
        <authorList>
            <person name="Deboy R.T."/>
            <person name="Mongodin E.F."/>
            <person name="Fouts D.E."/>
            <person name="Tailford L.E."/>
            <person name="Khouri H."/>
            <person name="Emerson J.B."/>
            <person name="Mohamoud Y."/>
            <person name="Watkins K."/>
            <person name="Henrissat B."/>
            <person name="Gilbert H.J."/>
            <person name="Nelson K.E."/>
        </authorList>
    </citation>
    <scope>NUCLEOTIDE SEQUENCE [LARGE SCALE GENOMIC DNA]</scope>
    <source>
        <strain evidence="1 2">Ueda107</strain>
    </source>
</reference>
<evidence type="ECO:0000313" key="1">
    <source>
        <dbReference type="EMBL" id="ACE83409.1"/>
    </source>
</evidence>
<dbReference type="AlphaFoldDB" id="B3PBY8"/>
<protein>
    <submittedName>
        <fullName evidence="1">Uncharacterized protein</fullName>
    </submittedName>
</protein>